<dbReference type="EMBL" id="CP006571">
    <property type="protein sequence ID" value="AHK63343.1"/>
    <property type="molecule type" value="Genomic_DNA"/>
</dbReference>
<organism evidence="3 4">
    <name type="scientific">Chlamydia avium 10DC88</name>
    <dbReference type="NCBI Taxonomy" id="1229831"/>
    <lineage>
        <taxon>Bacteria</taxon>
        <taxon>Pseudomonadati</taxon>
        <taxon>Chlamydiota</taxon>
        <taxon>Chlamydiia</taxon>
        <taxon>Chlamydiales</taxon>
        <taxon>Chlamydiaceae</taxon>
        <taxon>Chlamydia/Chlamydophila group</taxon>
        <taxon>Chlamydia</taxon>
    </lineage>
</organism>
<evidence type="ECO:0008006" key="5">
    <source>
        <dbReference type="Google" id="ProtNLM"/>
    </source>
</evidence>
<dbReference type="eggNOG" id="COG0329">
    <property type="taxonomic scope" value="Bacteria"/>
</dbReference>
<dbReference type="GO" id="GO:0016829">
    <property type="term" value="F:lyase activity"/>
    <property type="evidence" value="ECO:0007669"/>
    <property type="project" value="UniProtKB-KW"/>
</dbReference>
<name>W8JR53_9CHLA</name>
<keyword evidence="2" id="KW-0704">Schiff base</keyword>
<protein>
    <recommendedName>
        <fullName evidence="5">Dihydrodipicolinate synthetase family protein</fullName>
    </recommendedName>
</protein>
<dbReference type="Pfam" id="PF00701">
    <property type="entry name" value="DHDPS"/>
    <property type="match status" value="1"/>
</dbReference>
<dbReference type="Gene3D" id="3.20.20.70">
    <property type="entry name" value="Aldolase class I"/>
    <property type="match status" value="1"/>
</dbReference>
<dbReference type="HOGENOM" id="CLU_3005768_0_0_0"/>
<evidence type="ECO:0000256" key="1">
    <source>
        <dbReference type="ARBA" id="ARBA00023239"/>
    </source>
</evidence>
<evidence type="ECO:0000313" key="4">
    <source>
        <dbReference type="Proteomes" id="UP000019433"/>
    </source>
</evidence>
<dbReference type="PATRIC" id="fig|1229831.3.peg.487"/>
<reference evidence="3 4" key="1">
    <citation type="journal article" date="2014" name="Syst. Appl. Microbiol.">
        <title>Evidence for the existence of two new members of the family Chlamydiaceae and proposal of Chlamydia avium sp. nov. and Chlamydia gallinacea sp. nov.</title>
        <authorList>
            <person name="Sachse K."/>
            <person name="Laroucau K."/>
            <person name="Riege K."/>
            <person name="Wehner S."/>
            <person name="Dilcher M."/>
            <person name="Creasy H.H."/>
            <person name="Weidmann M."/>
            <person name="Myers G."/>
            <person name="Vorimore F."/>
            <person name="Vicari N."/>
            <person name="Magnino S."/>
            <person name="Liebler-Tenorio E."/>
            <person name="Ruettger A."/>
            <person name="Bavoil P.M."/>
            <person name="Hufert F.T."/>
            <person name="Rossello-Mora R."/>
            <person name="Marz M."/>
        </authorList>
    </citation>
    <scope>NUCLEOTIDE SEQUENCE [LARGE SCALE GENOMIC DNA]</scope>
    <source>
        <strain evidence="3 4">10DC88</strain>
    </source>
</reference>
<dbReference type="PROSITE" id="PS00665">
    <property type="entry name" value="DHDPS_1"/>
    <property type="match status" value="1"/>
</dbReference>
<gene>
    <name evidence="3" type="ORF">M832_04800</name>
</gene>
<evidence type="ECO:0000313" key="3">
    <source>
        <dbReference type="EMBL" id="AHK63343.1"/>
    </source>
</evidence>
<dbReference type="Proteomes" id="UP000019433">
    <property type="component" value="Chromosome"/>
</dbReference>
<dbReference type="InterPro" id="IPR020624">
    <property type="entry name" value="Schiff_base-form_aldolases_CS"/>
</dbReference>
<accession>W8JR53</accession>
<keyword evidence="1" id="KW-0456">Lyase</keyword>
<dbReference type="AlphaFoldDB" id="W8JR53"/>
<dbReference type="STRING" id="1229831.M832_04800"/>
<dbReference type="InterPro" id="IPR013785">
    <property type="entry name" value="Aldolase_TIM"/>
</dbReference>
<dbReference type="KEGG" id="cav:M832_04800"/>
<proteinExistence type="predicted"/>
<dbReference type="SUPFAM" id="SSF51569">
    <property type="entry name" value="Aldolase"/>
    <property type="match status" value="1"/>
</dbReference>
<sequence>MQLFTACVTPFLPNGSIDFPSLKQLLFRQEKEGNGIILLGSTGESLSLTSKEKKIS</sequence>
<evidence type="ECO:0000256" key="2">
    <source>
        <dbReference type="ARBA" id="ARBA00023270"/>
    </source>
</evidence>
<dbReference type="InterPro" id="IPR002220">
    <property type="entry name" value="DapA-like"/>
</dbReference>